<comment type="similarity">
    <text evidence="2">Belongs to the LemA family.</text>
</comment>
<dbReference type="Gene3D" id="1.20.1440.20">
    <property type="entry name" value="LemA-like domain"/>
    <property type="match status" value="1"/>
</dbReference>
<dbReference type="AlphaFoldDB" id="A5G5L0"/>
<keyword evidence="4" id="KW-1133">Transmembrane helix</keyword>
<dbReference type="PROSITE" id="PS51257">
    <property type="entry name" value="PROKAR_LIPOPROTEIN"/>
    <property type="match status" value="1"/>
</dbReference>
<dbReference type="RefSeq" id="WP_011939748.1">
    <property type="nucleotide sequence ID" value="NC_009483.1"/>
</dbReference>
<name>A5G5L0_GEOUR</name>
<accession>A5G5L0</accession>
<dbReference type="EMBL" id="CP000698">
    <property type="protein sequence ID" value="ABQ27078.1"/>
    <property type="molecule type" value="Genomic_DNA"/>
</dbReference>
<keyword evidence="7" id="KW-1185">Reference proteome</keyword>
<evidence type="ECO:0000256" key="1">
    <source>
        <dbReference type="ARBA" id="ARBA00004167"/>
    </source>
</evidence>
<keyword evidence="3" id="KW-0812">Transmembrane</keyword>
<keyword evidence="5" id="KW-0472">Membrane</keyword>
<evidence type="ECO:0000256" key="2">
    <source>
        <dbReference type="ARBA" id="ARBA00008854"/>
    </source>
</evidence>
<evidence type="ECO:0000313" key="7">
    <source>
        <dbReference type="Proteomes" id="UP000006695"/>
    </source>
</evidence>
<dbReference type="InterPro" id="IPR023353">
    <property type="entry name" value="LemA-like_dom_sf"/>
</dbReference>
<sequence length="194" mass="21974">MRRTIFMLLGLFTLPLLFGCGYNTLKSKEVTTSKAWNDLGFACRQRLELVGNYLDIVRKHAVNESKVLHDVETATHDAISAGCPITPPDTSQKLNRFRDVQAELTKTLARLQVITGNYPELINDYSYITIQKRLEVVESHINEAITNYNSASHDFNTCKSTFPNSLTNALLLRYNDKEPFRASEKVMLVEGKDS</sequence>
<dbReference type="GO" id="GO:0016020">
    <property type="term" value="C:membrane"/>
    <property type="evidence" value="ECO:0007669"/>
    <property type="project" value="UniProtKB-SubCell"/>
</dbReference>
<dbReference type="PANTHER" id="PTHR34478:SF2">
    <property type="entry name" value="MEMBRANE PROTEIN"/>
    <property type="match status" value="1"/>
</dbReference>
<evidence type="ECO:0000256" key="4">
    <source>
        <dbReference type="ARBA" id="ARBA00022989"/>
    </source>
</evidence>
<dbReference type="KEGG" id="gur:Gura_2906"/>
<dbReference type="Pfam" id="PF04011">
    <property type="entry name" value="LemA"/>
    <property type="match status" value="1"/>
</dbReference>
<organism evidence="6 7">
    <name type="scientific">Geotalea uraniireducens (strain Rf4)</name>
    <name type="common">Geobacter uraniireducens</name>
    <dbReference type="NCBI Taxonomy" id="351605"/>
    <lineage>
        <taxon>Bacteria</taxon>
        <taxon>Pseudomonadati</taxon>
        <taxon>Thermodesulfobacteriota</taxon>
        <taxon>Desulfuromonadia</taxon>
        <taxon>Geobacterales</taxon>
        <taxon>Geobacteraceae</taxon>
        <taxon>Geotalea</taxon>
    </lineage>
</organism>
<comment type="subcellular location">
    <subcellularLocation>
        <location evidence="1">Membrane</location>
        <topology evidence="1">Single-pass membrane protein</topology>
    </subcellularLocation>
</comment>
<dbReference type="HOGENOM" id="CLU_1419669_0_0_7"/>
<proteinExistence type="inferred from homology"/>
<dbReference type="InterPro" id="IPR007156">
    <property type="entry name" value="MamQ_LemA"/>
</dbReference>
<reference evidence="6 7" key="1">
    <citation type="submission" date="2007-05" db="EMBL/GenBank/DDBJ databases">
        <title>Complete sequence of Geobacter uraniireducens Rf4.</title>
        <authorList>
            <consortium name="US DOE Joint Genome Institute"/>
            <person name="Copeland A."/>
            <person name="Lucas S."/>
            <person name="Lapidus A."/>
            <person name="Barry K."/>
            <person name="Detter J.C."/>
            <person name="Glavina del Rio T."/>
            <person name="Hammon N."/>
            <person name="Israni S."/>
            <person name="Dalin E."/>
            <person name="Tice H."/>
            <person name="Pitluck S."/>
            <person name="Chertkov O."/>
            <person name="Brettin T."/>
            <person name="Bruce D."/>
            <person name="Han C."/>
            <person name="Schmutz J."/>
            <person name="Larimer F."/>
            <person name="Land M."/>
            <person name="Hauser L."/>
            <person name="Kyrpides N."/>
            <person name="Mikhailova N."/>
            <person name="Shelobolina E."/>
            <person name="Aklujkar M."/>
            <person name="Lovley D."/>
            <person name="Richardson P."/>
        </authorList>
    </citation>
    <scope>NUCLEOTIDE SEQUENCE [LARGE SCALE GENOMIC DNA]</scope>
    <source>
        <strain evidence="6 7">Rf4</strain>
    </source>
</reference>
<dbReference type="STRING" id="351605.Gura_2906"/>
<gene>
    <name evidence="6" type="ordered locus">Gura_2906</name>
</gene>
<protein>
    <submittedName>
        <fullName evidence="6">LemA family protein</fullName>
    </submittedName>
</protein>
<evidence type="ECO:0000256" key="5">
    <source>
        <dbReference type="ARBA" id="ARBA00023136"/>
    </source>
</evidence>
<evidence type="ECO:0000256" key="3">
    <source>
        <dbReference type="ARBA" id="ARBA00022692"/>
    </source>
</evidence>
<dbReference type="PANTHER" id="PTHR34478">
    <property type="entry name" value="PROTEIN LEMA"/>
    <property type="match status" value="1"/>
</dbReference>
<dbReference type="SUPFAM" id="SSF140478">
    <property type="entry name" value="LemA-like"/>
    <property type="match status" value="1"/>
</dbReference>
<dbReference type="Proteomes" id="UP000006695">
    <property type="component" value="Chromosome"/>
</dbReference>
<evidence type="ECO:0000313" key="6">
    <source>
        <dbReference type="EMBL" id="ABQ27078.1"/>
    </source>
</evidence>